<comment type="similarity">
    <text evidence="1 2">Belongs to the phD/YefM antitoxin family.</text>
</comment>
<evidence type="ECO:0000313" key="4">
    <source>
        <dbReference type="Proteomes" id="UP001432062"/>
    </source>
</evidence>
<dbReference type="InterPro" id="IPR006442">
    <property type="entry name" value="Antitoxin_Phd/YefM"/>
</dbReference>
<dbReference type="Pfam" id="PF02604">
    <property type="entry name" value="PhdYeFM_antitox"/>
    <property type="match status" value="1"/>
</dbReference>
<gene>
    <name evidence="3" type="ORF">OG563_05955</name>
</gene>
<reference evidence="3" key="1">
    <citation type="submission" date="2022-10" db="EMBL/GenBank/DDBJ databases">
        <title>The complete genomes of actinobacterial strains from the NBC collection.</title>
        <authorList>
            <person name="Joergensen T.S."/>
            <person name="Alvarez Arevalo M."/>
            <person name="Sterndorff E.B."/>
            <person name="Faurdal D."/>
            <person name="Vuksanovic O."/>
            <person name="Mourched A.-S."/>
            <person name="Charusanti P."/>
            <person name="Shaw S."/>
            <person name="Blin K."/>
            <person name="Weber T."/>
        </authorList>
    </citation>
    <scope>NUCLEOTIDE SEQUENCE</scope>
    <source>
        <strain evidence="3">NBC_01482</strain>
    </source>
</reference>
<sequence>MTDHVTVRELRAGLAKTLDAAEHGETTIVTRDGHPVAALVPVSMLQALENWEDEQLADIAKHRYQQYKGEGAINLTEMFAEILDEPK</sequence>
<organism evidence="3 4">
    <name type="scientific">Nocardia vinacea</name>
    <dbReference type="NCBI Taxonomy" id="96468"/>
    <lineage>
        <taxon>Bacteria</taxon>
        <taxon>Bacillati</taxon>
        <taxon>Actinomycetota</taxon>
        <taxon>Actinomycetes</taxon>
        <taxon>Mycobacteriales</taxon>
        <taxon>Nocardiaceae</taxon>
        <taxon>Nocardia</taxon>
    </lineage>
</organism>
<dbReference type="NCBIfam" id="TIGR01552">
    <property type="entry name" value="phd_fam"/>
    <property type="match status" value="1"/>
</dbReference>
<accession>A0ABZ1YX98</accession>
<dbReference type="Gene3D" id="3.40.1620.10">
    <property type="entry name" value="YefM-like domain"/>
    <property type="match status" value="1"/>
</dbReference>
<keyword evidence="4" id="KW-1185">Reference proteome</keyword>
<evidence type="ECO:0000256" key="2">
    <source>
        <dbReference type="RuleBase" id="RU362080"/>
    </source>
</evidence>
<dbReference type="Proteomes" id="UP001432062">
    <property type="component" value="Chromosome"/>
</dbReference>
<dbReference type="SUPFAM" id="SSF143120">
    <property type="entry name" value="YefM-like"/>
    <property type="match status" value="1"/>
</dbReference>
<proteinExistence type="inferred from homology"/>
<comment type="function">
    <text evidence="2">Antitoxin component of a type II toxin-antitoxin (TA) system.</text>
</comment>
<dbReference type="EMBL" id="CP109441">
    <property type="protein sequence ID" value="WUV47773.1"/>
    <property type="molecule type" value="Genomic_DNA"/>
</dbReference>
<protein>
    <recommendedName>
        <fullName evidence="2">Antitoxin</fullName>
    </recommendedName>
</protein>
<dbReference type="RefSeq" id="WP_327100829.1">
    <property type="nucleotide sequence ID" value="NZ_CP109149.1"/>
</dbReference>
<name>A0ABZ1YX98_9NOCA</name>
<evidence type="ECO:0000256" key="1">
    <source>
        <dbReference type="ARBA" id="ARBA00009981"/>
    </source>
</evidence>
<evidence type="ECO:0000313" key="3">
    <source>
        <dbReference type="EMBL" id="WUV47773.1"/>
    </source>
</evidence>
<dbReference type="InterPro" id="IPR036165">
    <property type="entry name" value="YefM-like_sf"/>
</dbReference>